<evidence type="ECO:0000256" key="2">
    <source>
        <dbReference type="ARBA" id="ARBA00022840"/>
    </source>
</evidence>
<keyword evidence="1" id="KW-0547">Nucleotide-binding</keyword>
<dbReference type="Gene3D" id="3.40.50.12780">
    <property type="entry name" value="N-terminal domain of ligase-like"/>
    <property type="match status" value="1"/>
</dbReference>
<reference evidence="4" key="1">
    <citation type="submission" date="2021-12" db="EMBL/GenBank/DDBJ databases">
        <authorList>
            <person name="Li Y."/>
        </authorList>
    </citation>
    <scope>NUCLEOTIDE SEQUENCE</scope>
    <source>
        <strain evidence="4">DKSPLA3</strain>
    </source>
</reference>
<dbReference type="PROSITE" id="PS00455">
    <property type="entry name" value="AMP_BINDING"/>
    <property type="match status" value="1"/>
</dbReference>
<dbReference type="PANTHER" id="PTHR43272:SF33">
    <property type="entry name" value="AMP-BINDING DOMAIN-CONTAINING PROTEIN-RELATED"/>
    <property type="match status" value="1"/>
</dbReference>
<dbReference type="InterPro" id="IPR000873">
    <property type="entry name" value="AMP-dep_synth/lig_dom"/>
</dbReference>
<dbReference type="GO" id="GO:0005524">
    <property type="term" value="F:ATP binding"/>
    <property type="evidence" value="ECO:0007669"/>
    <property type="project" value="UniProtKB-KW"/>
</dbReference>
<dbReference type="Pfam" id="PF23562">
    <property type="entry name" value="AMP-binding_C_3"/>
    <property type="match status" value="1"/>
</dbReference>
<dbReference type="AlphaFoldDB" id="A0A9X1NQC9"/>
<evidence type="ECO:0000259" key="3">
    <source>
        <dbReference type="Pfam" id="PF00501"/>
    </source>
</evidence>
<proteinExistence type="predicted"/>
<dbReference type="Proteomes" id="UP001139089">
    <property type="component" value="Unassembled WGS sequence"/>
</dbReference>
<gene>
    <name evidence="4" type="ORF">LRX75_01950</name>
</gene>
<evidence type="ECO:0000313" key="5">
    <source>
        <dbReference type="Proteomes" id="UP001139089"/>
    </source>
</evidence>
<dbReference type="GO" id="GO:0004467">
    <property type="term" value="F:long-chain fatty acid-CoA ligase activity"/>
    <property type="evidence" value="ECO:0007669"/>
    <property type="project" value="TreeGrafter"/>
</dbReference>
<name>A0A9X1NQC9_9HYPH</name>
<accession>A0A9X1NQC9</accession>
<dbReference type="PANTHER" id="PTHR43272">
    <property type="entry name" value="LONG-CHAIN-FATTY-ACID--COA LIGASE"/>
    <property type="match status" value="1"/>
</dbReference>
<dbReference type="GO" id="GO:0016020">
    <property type="term" value="C:membrane"/>
    <property type="evidence" value="ECO:0007669"/>
    <property type="project" value="TreeGrafter"/>
</dbReference>
<evidence type="ECO:0000313" key="4">
    <source>
        <dbReference type="EMBL" id="MCD7107794.1"/>
    </source>
</evidence>
<evidence type="ECO:0000256" key="1">
    <source>
        <dbReference type="ARBA" id="ARBA00022741"/>
    </source>
</evidence>
<dbReference type="Pfam" id="PF00501">
    <property type="entry name" value="AMP-binding"/>
    <property type="match status" value="1"/>
</dbReference>
<feature type="domain" description="AMP-dependent synthetase/ligase" evidence="3">
    <location>
        <begin position="36"/>
        <end position="413"/>
    </location>
</feature>
<keyword evidence="5" id="KW-1185">Reference proteome</keyword>
<dbReference type="SUPFAM" id="SSF56801">
    <property type="entry name" value="Acetyl-CoA synthetase-like"/>
    <property type="match status" value="1"/>
</dbReference>
<protein>
    <submittedName>
        <fullName evidence="4">AMP-binding protein</fullName>
    </submittedName>
</protein>
<organism evidence="4 5">
    <name type="scientific">Rhizobium quercicola</name>
    <dbReference type="NCBI Taxonomy" id="2901226"/>
    <lineage>
        <taxon>Bacteria</taxon>
        <taxon>Pseudomonadati</taxon>
        <taxon>Pseudomonadota</taxon>
        <taxon>Alphaproteobacteria</taxon>
        <taxon>Hyphomicrobiales</taxon>
        <taxon>Rhizobiaceae</taxon>
        <taxon>Rhizobium/Agrobacterium group</taxon>
        <taxon>Rhizobium</taxon>
    </lineage>
</organism>
<dbReference type="EMBL" id="JAJOZR010000001">
    <property type="protein sequence ID" value="MCD7107794.1"/>
    <property type="molecule type" value="Genomic_DNA"/>
</dbReference>
<keyword evidence="2" id="KW-0067">ATP-binding</keyword>
<sequence length="582" mass="64934">MTEANARPTDGAGAPERDESWCAEEQIHDLVALMKDWSRRYPDRVWLFEPWPGPAGRPDGDNGAWTWAQAAAEALALASWIEETLPARGRNISILSRNRAHWILADLAIMASGNVTVPIFTTQSADITRYIVEFSEIDILFVGEAENWQKVRDVIPDHVTIVRLPQTPDVDADHDWSDLLQKYHGRQPAYAGRSDDVVTIVYTSGTTGVPKGVMHTHHSLIAPMLRSTEPLEIERFPRFLSYLPLSHLAEREQIFAMSLVQCGSISFMEKRTTLLRDMRQARPTFFFGAPRVWEQFQQEILASFGGRAAFEAAYAADAATTAQTARAFLGFEDVKVLLSGSAPISRSLLEFYESLGFTLLEGFGQTEAMGLMCTRRDVMRLGSIGKPVDGIEARLSHEGELLVKGDGFSPGYFKDPEKTAETFVDGWVHTGDRARVDEDGFYYITGRIRDYFKTIHGKYVAPLPMEDAFAKQAEVDQRCLLGRGYSKTVMICTLSQAGRNAAPEDLSQRLSQRAEAINAGVEKHARIGAVIVADEEWAIDNGFLTTTLKLKRDRVETVYGELAEKLALQSAEQKRILVALRP</sequence>
<dbReference type="InterPro" id="IPR020845">
    <property type="entry name" value="AMP-binding_CS"/>
</dbReference>
<dbReference type="InterPro" id="IPR042099">
    <property type="entry name" value="ANL_N_sf"/>
</dbReference>
<comment type="caution">
    <text evidence="4">The sequence shown here is derived from an EMBL/GenBank/DDBJ whole genome shotgun (WGS) entry which is preliminary data.</text>
</comment>
<dbReference type="RefSeq" id="WP_231811514.1">
    <property type="nucleotide sequence ID" value="NZ_JAJOZR010000001.1"/>
</dbReference>